<dbReference type="OrthoDB" id="1668230at2759"/>
<protein>
    <submittedName>
        <fullName evidence="1">Uncharacterized protein</fullName>
    </submittedName>
</protein>
<evidence type="ECO:0000313" key="2">
    <source>
        <dbReference type="Proteomes" id="UP000265703"/>
    </source>
</evidence>
<comment type="caution">
    <text evidence="1">The sequence shown here is derived from an EMBL/GenBank/DDBJ whole genome shotgun (WGS) entry which is preliminary data.</text>
</comment>
<sequence length="204" mass="24354">MVYSAIWKDGPLHYDKNKNIYKRVQNEKVILKCLYNSQIITNELLNKIKSHINIYKSYISPGETYGISQNPKTKNCILVFNDHEYCENCGNKNTDANHRLCLADRRTIWTDGPIHYYKHEQIYERDQNEKVFLKCLFDSKNNINEFLNKVKSYSIHYSCSLIDKNYTVKIYGIFQNPDTRDYIIVLKDEYCEKCGKRYTDIYHK</sequence>
<evidence type="ECO:0000313" key="1">
    <source>
        <dbReference type="EMBL" id="RIA86551.1"/>
    </source>
</evidence>
<dbReference type="AlphaFoldDB" id="A0A397SUH8"/>
<keyword evidence="2" id="KW-1185">Reference proteome</keyword>
<accession>A0A397SUH8</accession>
<organism evidence="1 2">
    <name type="scientific">Glomus cerebriforme</name>
    <dbReference type="NCBI Taxonomy" id="658196"/>
    <lineage>
        <taxon>Eukaryota</taxon>
        <taxon>Fungi</taxon>
        <taxon>Fungi incertae sedis</taxon>
        <taxon>Mucoromycota</taxon>
        <taxon>Glomeromycotina</taxon>
        <taxon>Glomeromycetes</taxon>
        <taxon>Glomerales</taxon>
        <taxon>Glomeraceae</taxon>
        <taxon>Glomus</taxon>
    </lineage>
</organism>
<dbReference type="Proteomes" id="UP000265703">
    <property type="component" value="Unassembled WGS sequence"/>
</dbReference>
<proteinExistence type="predicted"/>
<gene>
    <name evidence="1" type="ORF">C1645_829106</name>
</gene>
<dbReference type="EMBL" id="QKYT01000357">
    <property type="protein sequence ID" value="RIA86551.1"/>
    <property type="molecule type" value="Genomic_DNA"/>
</dbReference>
<dbReference type="STRING" id="658196.A0A397SUH8"/>
<name>A0A397SUH8_9GLOM</name>
<reference evidence="1 2" key="1">
    <citation type="submission" date="2018-06" db="EMBL/GenBank/DDBJ databases">
        <title>Comparative genomics reveals the genomic features of Rhizophagus irregularis, R. cerebriforme, R. diaphanum and Gigaspora rosea, and their symbiotic lifestyle signature.</title>
        <authorList>
            <person name="Morin E."/>
            <person name="San Clemente H."/>
            <person name="Chen E.C.H."/>
            <person name="De La Providencia I."/>
            <person name="Hainaut M."/>
            <person name="Kuo A."/>
            <person name="Kohler A."/>
            <person name="Murat C."/>
            <person name="Tang N."/>
            <person name="Roy S."/>
            <person name="Loubradou J."/>
            <person name="Henrissat B."/>
            <person name="Grigoriev I.V."/>
            <person name="Corradi N."/>
            <person name="Roux C."/>
            <person name="Martin F.M."/>
        </authorList>
    </citation>
    <scope>NUCLEOTIDE SEQUENCE [LARGE SCALE GENOMIC DNA]</scope>
    <source>
        <strain evidence="1 2">DAOM 227022</strain>
    </source>
</reference>